<feature type="region of interest" description="Disordered" evidence="2">
    <location>
        <begin position="99"/>
        <end position="119"/>
    </location>
</feature>
<proteinExistence type="predicted"/>
<gene>
    <name evidence="3" type="ORF">IPN91_04285</name>
</gene>
<dbReference type="InterPro" id="IPR007838">
    <property type="entry name" value="Cell_div_ZapA-like"/>
</dbReference>
<accession>A0A936K5G1</accession>
<evidence type="ECO:0000256" key="2">
    <source>
        <dbReference type="SAM" id="MobiDB-lite"/>
    </source>
</evidence>
<dbReference type="EMBL" id="JADKCH010000002">
    <property type="protein sequence ID" value="MBK8571866.1"/>
    <property type="molecule type" value="Genomic_DNA"/>
</dbReference>
<name>A0A936K5G1_9BACT</name>
<reference evidence="3 4" key="1">
    <citation type="submission" date="2020-10" db="EMBL/GenBank/DDBJ databases">
        <title>Connecting structure to function with the recovery of over 1000 high-quality activated sludge metagenome-assembled genomes encoding full-length rRNA genes using long-read sequencing.</title>
        <authorList>
            <person name="Singleton C.M."/>
            <person name="Petriglieri F."/>
            <person name="Kristensen J.M."/>
            <person name="Kirkegaard R.H."/>
            <person name="Michaelsen T.Y."/>
            <person name="Andersen M.H."/>
            <person name="Karst S.M."/>
            <person name="Dueholm M.S."/>
            <person name="Nielsen P.H."/>
            <person name="Albertsen M."/>
        </authorList>
    </citation>
    <scope>NUCLEOTIDE SEQUENCE [LARGE SCALE GENOMIC DNA]</scope>
    <source>
        <strain evidence="3">OdNE_18-Q3-R46-58_MAXAC.008</strain>
    </source>
</reference>
<dbReference type="GO" id="GO:0051301">
    <property type="term" value="P:cell division"/>
    <property type="evidence" value="ECO:0007669"/>
    <property type="project" value="UniProtKB-KW"/>
</dbReference>
<sequence length="119" mass="13037">MKPPAPLPGTKPVTVTVQGRSLQIQTDQPETLAAALQLLEDTFQDMDSQCQLRWGSVPKGLDTPSWYLLGALNLAHRVARLEQEANQHTQNLEQTLSKLLSDVPDEPSAPVPLLDEDGD</sequence>
<comment type="caution">
    <text evidence="3">The sequence shown here is derived from an EMBL/GenBank/DDBJ whole genome shotgun (WGS) entry which is preliminary data.</text>
</comment>
<dbReference type="InterPro" id="IPR036192">
    <property type="entry name" value="Cell_div_ZapA-like_sf"/>
</dbReference>
<dbReference type="Pfam" id="PF05164">
    <property type="entry name" value="ZapA"/>
    <property type="match status" value="1"/>
</dbReference>
<dbReference type="SUPFAM" id="SSF102829">
    <property type="entry name" value="Cell division protein ZapA-like"/>
    <property type="match status" value="1"/>
</dbReference>
<feature type="coiled-coil region" evidence="1">
    <location>
        <begin position="71"/>
        <end position="98"/>
    </location>
</feature>
<evidence type="ECO:0000313" key="3">
    <source>
        <dbReference type="EMBL" id="MBK8571866.1"/>
    </source>
</evidence>
<evidence type="ECO:0000313" key="4">
    <source>
        <dbReference type="Proteomes" id="UP000709959"/>
    </source>
</evidence>
<dbReference type="AlphaFoldDB" id="A0A936K5G1"/>
<keyword evidence="3" id="KW-0132">Cell division</keyword>
<organism evidence="3 4">
    <name type="scientific">Candidatus Geothrix odensensis</name>
    <dbReference type="NCBI Taxonomy" id="2954440"/>
    <lineage>
        <taxon>Bacteria</taxon>
        <taxon>Pseudomonadati</taxon>
        <taxon>Acidobacteriota</taxon>
        <taxon>Holophagae</taxon>
        <taxon>Holophagales</taxon>
        <taxon>Holophagaceae</taxon>
        <taxon>Geothrix</taxon>
    </lineage>
</organism>
<protein>
    <submittedName>
        <fullName evidence="3">Cell division protein ZapA</fullName>
    </submittedName>
</protein>
<evidence type="ECO:0000256" key="1">
    <source>
        <dbReference type="SAM" id="Coils"/>
    </source>
</evidence>
<keyword evidence="1" id="KW-0175">Coiled coil</keyword>
<dbReference type="Proteomes" id="UP000709959">
    <property type="component" value="Unassembled WGS sequence"/>
</dbReference>
<keyword evidence="3" id="KW-0131">Cell cycle</keyword>